<dbReference type="Proteomes" id="UP000694923">
    <property type="component" value="Unplaced"/>
</dbReference>
<reference evidence="3" key="1">
    <citation type="submission" date="2025-08" db="UniProtKB">
        <authorList>
            <consortium name="RefSeq"/>
        </authorList>
    </citation>
    <scope>IDENTIFICATION</scope>
</reference>
<accession>A0ABM0S5X1</accession>
<gene>
    <name evidence="3" type="primary">CCDC178</name>
</gene>
<feature type="coiled-coil region" evidence="1">
    <location>
        <begin position="171"/>
        <end position="198"/>
    </location>
</feature>
<dbReference type="GeneID" id="103605447"/>
<dbReference type="RefSeq" id="XP_008588262.1">
    <property type="nucleotide sequence ID" value="XM_008590040.1"/>
</dbReference>
<name>A0ABM0S5X1_GALVR</name>
<protein>
    <submittedName>
        <fullName evidence="3">Coiled-coil domain-containing protein 178</fullName>
    </submittedName>
</protein>
<evidence type="ECO:0000256" key="1">
    <source>
        <dbReference type="SAM" id="Coils"/>
    </source>
</evidence>
<dbReference type="PANTHER" id="PTHR35088">
    <property type="entry name" value="COILED-COIL DOMAIN-CONTAINING PROTEIN 178"/>
    <property type="match status" value="1"/>
</dbReference>
<proteinExistence type="predicted"/>
<dbReference type="PANTHER" id="PTHR35088:SF1">
    <property type="entry name" value="COILED-COIL DOMAIN-CONTAINING PROTEIN 178"/>
    <property type="match status" value="1"/>
</dbReference>
<evidence type="ECO:0000313" key="2">
    <source>
        <dbReference type="Proteomes" id="UP000694923"/>
    </source>
</evidence>
<organism evidence="2 3">
    <name type="scientific">Galeopterus variegatus</name>
    <name type="common">Malayan flying lemur</name>
    <name type="synonym">Cynocephalus variegatus</name>
    <dbReference type="NCBI Taxonomy" id="482537"/>
    <lineage>
        <taxon>Eukaryota</taxon>
        <taxon>Metazoa</taxon>
        <taxon>Chordata</taxon>
        <taxon>Craniata</taxon>
        <taxon>Vertebrata</taxon>
        <taxon>Euteleostomi</taxon>
        <taxon>Mammalia</taxon>
        <taxon>Eutheria</taxon>
        <taxon>Euarchontoglires</taxon>
        <taxon>Dermoptera</taxon>
        <taxon>Cynocephalidae</taxon>
        <taxon>Galeopterus</taxon>
    </lineage>
</organism>
<feature type="non-terminal residue" evidence="3">
    <location>
        <position position="328"/>
    </location>
</feature>
<feature type="coiled-coil region" evidence="1">
    <location>
        <begin position="96"/>
        <end position="137"/>
    </location>
</feature>
<feature type="coiled-coil region" evidence="1">
    <location>
        <begin position="231"/>
        <end position="286"/>
    </location>
</feature>
<evidence type="ECO:0000313" key="3">
    <source>
        <dbReference type="RefSeq" id="XP_008588262.1"/>
    </source>
</evidence>
<sequence length="328" mass="38768">MTNTEEMNKGIYFSYPCRRHSCSVVNIPAPCVNKMISHIQDVESKIHEHLKRFETSFEEWSRTSSTKVLKEDWSIATPVKEVKPKEERDERCPELKQEMETLLSEAIQLIKSLETDRAEAEEALKRQRLRKKKIKMTIDSWSIWKLEELPLAVEKEHEAYLRDIVELRWHLEDKVSQVEQIESQKRKLEEANAKIQADIDYMQKHGPLLDSKRNQELEVLKELYQKKIEVMDLYRQVHGELEEALEKLENIKLKTKQIKEEMEEGIRNDEMNIKAHKREIENLKDLYLHYVSSIQNIHVTIEENEVAVTEVLKETTSSSKELSSLSRT</sequence>
<keyword evidence="1" id="KW-0175">Coiled coil</keyword>
<dbReference type="InterPro" id="IPR038826">
    <property type="entry name" value="CCDC178"/>
</dbReference>
<keyword evidence="2" id="KW-1185">Reference proteome</keyword>